<name>A0A4V2Z3W2_9BACT</name>
<organism evidence="2 3">
    <name type="scientific">Dyadobacter psychrotolerans</name>
    <dbReference type="NCBI Taxonomy" id="2541721"/>
    <lineage>
        <taxon>Bacteria</taxon>
        <taxon>Pseudomonadati</taxon>
        <taxon>Bacteroidota</taxon>
        <taxon>Cytophagia</taxon>
        <taxon>Cytophagales</taxon>
        <taxon>Spirosomataceae</taxon>
        <taxon>Dyadobacter</taxon>
    </lineage>
</organism>
<proteinExistence type="predicted"/>
<evidence type="ECO:0000259" key="1">
    <source>
        <dbReference type="Pfam" id="PF06439"/>
    </source>
</evidence>
<keyword evidence="3" id="KW-1185">Reference proteome</keyword>
<dbReference type="Pfam" id="PF06439">
    <property type="entry name" value="3keto-disac_hyd"/>
    <property type="match status" value="1"/>
</dbReference>
<dbReference type="Gene3D" id="2.60.120.560">
    <property type="entry name" value="Exo-inulinase, domain 1"/>
    <property type="match status" value="1"/>
</dbReference>
<evidence type="ECO:0000313" key="3">
    <source>
        <dbReference type="Proteomes" id="UP000294850"/>
    </source>
</evidence>
<dbReference type="AlphaFoldDB" id="A0A4V2Z3W2"/>
<dbReference type="Proteomes" id="UP000294850">
    <property type="component" value="Unassembled WGS sequence"/>
</dbReference>
<sequence>MHNFKKILLVFIFVSQGVFAQKKLEKEEWQSLFNGKDLTGWDVKIAGHKVNDNYKNTFIAEDNMIRVNYKEYDKFTTEYGHMYYKQPFSHYKIRLQYRFTGNQVPGGASWNVRNSGIMLHSQSAASLGLDQDFPISLEMQYLGGLNAGERTTGNLCTPGTIIDIKGKTTEEHCINSTSKTYNGDQWVTAEAIVLGDSIVYHLIERDTVLVFTNPKVGGGYVSKGHTFKDGKVGSEEEWVRKDNTPLGSGYIALQAESHPIDFKNIQLLNLKGCMDPKATNYKSYYVSPDQASCKYKK</sequence>
<dbReference type="GO" id="GO:0016787">
    <property type="term" value="F:hydrolase activity"/>
    <property type="evidence" value="ECO:0007669"/>
    <property type="project" value="InterPro"/>
</dbReference>
<reference evidence="2 3" key="1">
    <citation type="submission" date="2019-03" db="EMBL/GenBank/DDBJ databases">
        <title>Dyadobacter AR-3-6 sp. nov., isolated from arctic soil.</title>
        <authorList>
            <person name="Chaudhary D.K."/>
        </authorList>
    </citation>
    <scope>NUCLEOTIDE SEQUENCE [LARGE SCALE GENOMIC DNA]</scope>
    <source>
        <strain evidence="2 3">AR-3-6</strain>
    </source>
</reference>
<gene>
    <name evidence="2" type="ORF">E0F88_18450</name>
</gene>
<dbReference type="OrthoDB" id="9787527at2"/>
<accession>A0A4V2Z3W2</accession>
<protein>
    <submittedName>
        <fullName evidence="2">DUF1080 domain-containing protein</fullName>
    </submittedName>
</protein>
<evidence type="ECO:0000313" key="2">
    <source>
        <dbReference type="EMBL" id="TDE13868.1"/>
    </source>
</evidence>
<dbReference type="InterPro" id="IPR010496">
    <property type="entry name" value="AL/BT2_dom"/>
</dbReference>
<comment type="caution">
    <text evidence="2">The sequence shown here is derived from an EMBL/GenBank/DDBJ whole genome shotgun (WGS) entry which is preliminary data.</text>
</comment>
<dbReference type="EMBL" id="SMFL01000006">
    <property type="protein sequence ID" value="TDE13868.1"/>
    <property type="molecule type" value="Genomic_DNA"/>
</dbReference>
<feature type="domain" description="3-keto-alpha-glucoside-1,2-lyase/3-keto-2-hydroxy-glucal hydratase" evidence="1">
    <location>
        <begin position="28"/>
        <end position="267"/>
    </location>
</feature>
<dbReference type="RefSeq" id="WP_131959743.1">
    <property type="nucleotide sequence ID" value="NZ_SMFL01000006.1"/>
</dbReference>